<accession>A0A132NEM3</accession>
<dbReference type="EMBL" id="JYIJ01000013">
    <property type="protein sequence ID" value="KWX05135.1"/>
    <property type="molecule type" value="Genomic_DNA"/>
</dbReference>
<dbReference type="Proteomes" id="UP000070659">
    <property type="component" value="Unassembled WGS sequence"/>
</dbReference>
<name>A0A132NEM3_9ACTN</name>
<evidence type="ECO:0000313" key="2">
    <source>
        <dbReference type="EMBL" id="KWX08594.1"/>
    </source>
</evidence>
<dbReference type="EMBL" id="JYIK01000964">
    <property type="protein sequence ID" value="KWX08594.1"/>
    <property type="molecule type" value="Genomic_DNA"/>
</dbReference>
<dbReference type="PATRIC" id="fig|1469144.8.peg.4411"/>
<gene>
    <name evidence="1" type="ORF">TH66_03980</name>
    <name evidence="2" type="ORF">TR74_14310</name>
</gene>
<sequence length="188" mass="20887">MDFPVYGLDEMWRGRRWLGSVCSSAAGRVECVTLGHGDWPSRRPDDPSPGRFVTVVTVPRRPRRHSGDGGFLDATSPATAAAVAGVGLLEDCWPWHIGRELRNDWLRQQIEVAYHLAERLDDEELWRPLSLTVQGKATVLRYREAEYGWVLVGEAPDAYVGLYGRGVSPHGLGLAQVKDFDEYADPAG</sequence>
<reference evidence="3" key="1">
    <citation type="submission" date="2015-02" db="EMBL/GenBank/DDBJ databases">
        <title>Physiological reanalysis, assessment of diazotrophy, and genome sequences of multiple isolates of Streptomyces thermoautotrophicus.</title>
        <authorList>
            <person name="MacKellar D.C."/>
            <person name="Lieber L."/>
            <person name="Norman J."/>
            <person name="Bolger A."/>
            <person name="Tobin C."/>
            <person name="Murray J.W."/>
            <person name="Friesen M."/>
            <person name="Prell J."/>
        </authorList>
    </citation>
    <scope>NUCLEOTIDE SEQUENCE [LARGE SCALE GENOMIC DNA]</scope>
    <source>
        <strain evidence="3">UBT1</strain>
    </source>
</reference>
<proteinExistence type="predicted"/>
<evidence type="ECO:0000313" key="1">
    <source>
        <dbReference type="EMBL" id="KWX05135.1"/>
    </source>
</evidence>
<reference evidence="2 4" key="2">
    <citation type="submission" date="2015-02" db="EMBL/GenBank/DDBJ databases">
        <title>Physiological reanalysis, assessment of diazotrophy, and genome sequences of multiple isolates of Streptomyces thermoautotrophicus.</title>
        <authorList>
            <person name="MacKellar D.C."/>
            <person name="Lieber L."/>
            <person name="Norman J."/>
            <person name="Bolger A."/>
            <person name="Tobin C."/>
            <person name="Murray J.W."/>
            <person name="Prell J."/>
        </authorList>
    </citation>
    <scope>NUCLEOTIDE SEQUENCE [LARGE SCALE GENOMIC DNA]</scope>
    <source>
        <strain evidence="2 4">UBT1</strain>
    </source>
</reference>
<dbReference type="AlphaFoldDB" id="A0A132NEM3"/>
<comment type="caution">
    <text evidence="2">The sequence shown here is derived from an EMBL/GenBank/DDBJ whole genome shotgun (WGS) entry which is preliminary data.</text>
</comment>
<evidence type="ECO:0000313" key="4">
    <source>
        <dbReference type="Proteomes" id="UP000070659"/>
    </source>
</evidence>
<dbReference type="Proteomes" id="UP000070598">
    <property type="component" value="Unassembled WGS sequence"/>
</dbReference>
<organism evidence="2 3">
    <name type="scientific">Carbonactinospora thermoautotrophica</name>
    <dbReference type="NCBI Taxonomy" id="1469144"/>
    <lineage>
        <taxon>Bacteria</taxon>
        <taxon>Bacillati</taxon>
        <taxon>Actinomycetota</taxon>
        <taxon>Actinomycetes</taxon>
        <taxon>Kitasatosporales</taxon>
        <taxon>Carbonactinosporaceae</taxon>
        <taxon>Carbonactinospora</taxon>
    </lineage>
</organism>
<evidence type="ECO:0000313" key="3">
    <source>
        <dbReference type="Proteomes" id="UP000070598"/>
    </source>
</evidence>
<protein>
    <submittedName>
        <fullName evidence="2">Uncharacterized protein</fullName>
    </submittedName>
</protein>